<dbReference type="Proteomes" id="UP000478052">
    <property type="component" value="Unassembled WGS sequence"/>
</dbReference>
<evidence type="ECO:0000313" key="2">
    <source>
        <dbReference type="Proteomes" id="UP000478052"/>
    </source>
</evidence>
<sequence length="33" mass="3936">MKTRNKLNIDLFISPNFNSFKNYCNSLLVNSWL</sequence>
<organism evidence="1 2">
    <name type="scientific">Aphis craccivora</name>
    <name type="common">Cowpea aphid</name>
    <dbReference type="NCBI Taxonomy" id="307492"/>
    <lineage>
        <taxon>Eukaryota</taxon>
        <taxon>Metazoa</taxon>
        <taxon>Ecdysozoa</taxon>
        <taxon>Arthropoda</taxon>
        <taxon>Hexapoda</taxon>
        <taxon>Insecta</taxon>
        <taxon>Pterygota</taxon>
        <taxon>Neoptera</taxon>
        <taxon>Paraneoptera</taxon>
        <taxon>Hemiptera</taxon>
        <taxon>Sternorrhyncha</taxon>
        <taxon>Aphidomorpha</taxon>
        <taxon>Aphidoidea</taxon>
        <taxon>Aphididae</taxon>
        <taxon>Aphidini</taxon>
        <taxon>Aphis</taxon>
        <taxon>Aphis</taxon>
    </lineage>
</organism>
<gene>
    <name evidence="1" type="ORF">FWK35_00016329</name>
</gene>
<dbReference type="EMBL" id="VUJU01000707">
    <property type="protein sequence ID" value="KAF0768773.1"/>
    <property type="molecule type" value="Genomic_DNA"/>
</dbReference>
<keyword evidence="2" id="KW-1185">Reference proteome</keyword>
<dbReference type="AlphaFoldDB" id="A0A6G0ZCZ7"/>
<proteinExistence type="predicted"/>
<protein>
    <submittedName>
        <fullName evidence="1">Uncharacterized protein</fullName>
    </submittedName>
</protein>
<reference evidence="1 2" key="1">
    <citation type="submission" date="2019-08" db="EMBL/GenBank/DDBJ databases">
        <title>Whole genome of Aphis craccivora.</title>
        <authorList>
            <person name="Voronova N.V."/>
            <person name="Shulinski R.S."/>
            <person name="Bandarenka Y.V."/>
            <person name="Zhorov D.G."/>
            <person name="Warner D."/>
        </authorList>
    </citation>
    <scope>NUCLEOTIDE SEQUENCE [LARGE SCALE GENOMIC DNA]</scope>
    <source>
        <strain evidence="1">180601</strain>
        <tissue evidence="1">Whole Body</tissue>
    </source>
</reference>
<comment type="caution">
    <text evidence="1">The sequence shown here is derived from an EMBL/GenBank/DDBJ whole genome shotgun (WGS) entry which is preliminary data.</text>
</comment>
<accession>A0A6G0ZCZ7</accession>
<name>A0A6G0ZCZ7_APHCR</name>
<evidence type="ECO:0000313" key="1">
    <source>
        <dbReference type="EMBL" id="KAF0768773.1"/>
    </source>
</evidence>